<keyword evidence="3" id="KW-1185">Reference proteome</keyword>
<comment type="caution">
    <text evidence="2">The sequence shown here is derived from an EMBL/GenBank/DDBJ whole genome shotgun (WGS) entry which is preliminary data.</text>
</comment>
<feature type="transmembrane region" description="Helical" evidence="1">
    <location>
        <begin position="137"/>
        <end position="158"/>
    </location>
</feature>
<dbReference type="EMBL" id="JAHDYR010000067">
    <property type="protein sequence ID" value="KAG9389792.1"/>
    <property type="molecule type" value="Genomic_DNA"/>
</dbReference>
<organism evidence="2 3">
    <name type="scientific">Carpediemonas membranifera</name>
    <dbReference type="NCBI Taxonomy" id="201153"/>
    <lineage>
        <taxon>Eukaryota</taxon>
        <taxon>Metamonada</taxon>
        <taxon>Carpediemonas-like organisms</taxon>
        <taxon>Carpediemonas</taxon>
    </lineage>
</organism>
<evidence type="ECO:0000313" key="3">
    <source>
        <dbReference type="Proteomes" id="UP000717585"/>
    </source>
</evidence>
<keyword evidence="1" id="KW-1133">Transmembrane helix</keyword>
<gene>
    <name evidence="2" type="ORF">J8273_8470</name>
</gene>
<accession>A0A8J6AZM4</accession>
<dbReference type="AlphaFoldDB" id="A0A8J6AZM4"/>
<dbReference type="Proteomes" id="UP000717585">
    <property type="component" value="Unassembled WGS sequence"/>
</dbReference>
<keyword evidence="1" id="KW-0472">Membrane</keyword>
<evidence type="ECO:0008006" key="4">
    <source>
        <dbReference type="Google" id="ProtNLM"/>
    </source>
</evidence>
<feature type="transmembrane region" description="Helical" evidence="1">
    <location>
        <begin position="6"/>
        <end position="30"/>
    </location>
</feature>
<protein>
    <recommendedName>
        <fullName evidence="4">Tail-anchored protein insertion receptor WRB</fullName>
    </recommendedName>
</protein>
<keyword evidence="1" id="KW-0812">Transmembrane</keyword>
<proteinExistence type="predicted"/>
<name>A0A8J6AZM4_9EUKA</name>
<reference evidence="2" key="1">
    <citation type="submission" date="2021-05" db="EMBL/GenBank/DDBJ databases">
        <title>A free-living protist that lacks canonical eukaryotic 1 DNA replication and segregation systems.</title>
        <authorList>
            <person name="Salas-Leiva D.E."/>
            <person name="Tromer E.C."/>
            <person name="Curtis B.A."/>
            <person name="Jerlstrom-Hultqvist J."/>
            <person name="Kolisko M."/>
            <person name="Yi Z."/>
            <person name="Salas-Leiva J.S."/>
            <person name="Gallot-Lavallee L."/>
            <person name="Kops G.J.P.L."/>
            <person name="Archibald J.M."/>
            <person name="Simpson A.G.B."/>
            <person name="Roger A.J."/>
        </authorList>
    </citation>
    <scope>NUCLEOTIDE SEQUENCE</scope>
    <source>
        <strain evidence="2">BICM</strain>
    </source>
</reference>
<evidence type="ECO:0000313" key="2">
    <source>
        <dbReference type="EMBL" id="KAG9389792.1"/>
    </source>
</evidence>
<feature type="transmembrane region" description="Helical" evidence="1">
    <location>
        <begin position="89"/>
        <end position="113"/>
    </location>
</feature>
<sequence>MRNGTPLWAIVLFPLIWLEFMQIAMTYFVFQKKANVLDMKRTIDLRSAKDNIINSSESFVQKSKIERRIIKFDKQLDELKKKTRKANTLAMFVTFIAGNVMQALLLAVLLFSVDPDSRARVFVYKCDAPIAPETPLVVGLVAFFVLCTHTVGLALGFLRPPQMETGNGMLGQAKALYKLYRMTHDMAKVKVV</sequence>
<evidence type="ECO:0000256" key="1">
    <source>
        <dbReference type="SAM" id="Phobius"/>
    </source>
</evidence>